<proteinExistence type="predicted"/>
<reference evidence="9" key="1">
    <citation type="submission" date="2016-04" db="EMBL/GenBank/DDBJ databases">
        <authorList>
            <person name="Evans L.H."/>
            <person name="Alamgir A."/>
            <person name="Owens N."/>
            <person name="Weber N.D."/>
            <person name="Virtaneva K."/>
            <person name="Barbian K."/>
            <person name="Babar A."/>
            <person name="Rosenke K."/>
        </authorList>
    </citation>
    <scope>NUCLEOTIDE SEQUENCE [LARGE SCALE GENOMIC DNA]</scope>
    <source>
        <strain evidence="9">CBS 101.48</strain>
    </source>
</reference>
<dbReference type="InParanoid" id="A0A163K9B7"/>
<organism evidence="9">
    <name type="scientific">Absidia glauca</name>
    <name type="common">Pin mould</name>
    <dbReference type="NCBI Taxonomy" id="4829"/>
    <lineage>
        <taxon>Eukaryota</taxon>
        <taxon>Fungi</taxon>
        <taxon>Fungi incertae sedis</taxon>
        <taxon>Mucoromycota</taxon>
        <taxon>Mucoromycotina</taxon>
        <taxon>Mucoromycetes</taxon>
        <taxon>Mucorales</taxon>
        <taxon>Cunninghamellaceae</taxon>
        <taxon>Absidia</taxon>
    </lineage>
</organism>
<comment type="subcellular location">
    <subcellularLocation>
        <location evidence="1">Nucleus</location>
    </subcellularLocation>
</comment>
<dbReference type="STRING" id="4829.A0A163K9B7"/>
<dbReference type="InterPro" id="IPR013897">
    <property type="entry name" value="Duc1"/>
</dbReference>
<keyword evidence="4" id="KW-0804">Transcription</keyword>
<feature type="region of interest" description="Disordered" evidence="6">
    <location>
        <begin position="205"/>
        <end position="272"/>
    </location>
</feature>
<evidence type="ECO:0000259" key="8">
    <source>
        <dbReference type="Pfam" id="PF24990"/>
    </source>
</evidence>
<dbReference type="GO" id="GO:0046872">
    <property type="term" value="F:metal ion binding"/>
    <property type="evidence" value="ECO:0007669"/>
    <property type="project" value="UniProtKB-KW"/>
</dbReference>
<dbReference type="OrthoDB" id="65716at2759"/>
<evidence type="ECO:0000313" key="10">
    <source>
        <dbReference type="Proteomes" id="UP000078561"/>
    </source>
</evidence>
<evidence type="ECO:0000313" key="9">
    <source>
        <dbReference type="EMBL" id="SAM09086.1"/>
    </source>
</evidence>
<dbReference type="GO" id="GO:0000977">
    <property type="term" value="F:RNA polymerase II transcription regulatory region sequence-specific DNA binding"/>
    <property type="evidence" value="ECO:0007669"/>
    <property type="project" value="TreeGrafter"/>
</dbReference>
<evidence type="ECO:0000256" key="5">
    <source>
        <dbReference type="ARBA" id="ARBA00023242"/>
    </source>
</evidence>
<evidence type="ECO:0000256" key="3">
    <source>
        <dbReference type="ARBA" id="ARBA00023015"/>
    </source>
</evidence>
<evidence type="ECO:0008006" key="11">
    <source>
        <dbReference type="Google" id="ProtNLM"/>
    </source>
</evidence>
<dbReference type="GO" id="GO:0005634">
    <property type="term" value="C:nucleus"/>
    <property type="evidence" value="ECO:0007669"/>
    <property type="project" value="UniProtKB-SubCell"/>
</dbReference>
<dbReference type="InterPro" id="IPR053045">
    <property type="entry name" value="Zinc_cluster_trans_reg"/>
</dbReference>
<dbReference type="Proteomes" id="UP000078561">
    <property type="component" value="Unassembled WGS sequence"/>
</dbReference>
<dbReference type="PANTHER" id="PTHR31986:SF7">
    <property type="entry name" value="REGULATOR OF DRUG SENSITIVITY 2"/>
    <property type="match status" value="1"/>
</dbReference>
<evidence type="ECO:0000256" key="4">
    <source>
        <dbReference type="ARBA" id="ARBA00023163"/>
    </source>
</evidence>
<dbReference type="Pfam" id="PF24990">
    <property type="entry name" value="PAS_13"/>
    <property type="match status" value="1"/>
</dbReference>
<feature type="compositionally biased region" description="Polar residues" evidence="6">
    <location>
        <begin position="292"/>
        <end position="303"/>
    </location>
</feature>
<feature type="region of interest" description="Disordered" evidence="6">
    <location>
        <begin position="286"/>
        <end position="319"/>
    </location>
</feature>
<dbReference type="InterPro" id="IPR056751">
    <property type="entry name" value="PAS_13"/>
</dbReference>
<feature type="compositionally biased region" description="Basic residues" evidence="6">
    <location>
        <begin position="255"/>
        <end position="268"/>
    </location>
</feature>
<sequence>MLDLKISLGDSIETLKPWTSQPFIIDGPYFKGAIDVRIKGLNSDSYFEKTNDLFCIHIHGRFLEDNNADDDDETTVDDIIFGNQFEAPLNLPTGFFMLTKFAQWWDPGLDMHLEDQHPYAFSPLAVTLNTLSVTTSDDIRATCEPSVEISESFEDNTALWFPGSTKPLSSKQRQHYFNDVSNRQKVKVRPDQIWMGDFNNGYMDMMCQPSGSMENTSDSHHNTATDPQPSSTSVIPKNNINTYDNDTPLDDSEPKKKRTTPKRRKVSHGRPCQRCLKRSIGHLCHDEPKTTLGVQNNSGPSNQSEEKIPNSNSNTTGGNNYGLSSEYLKTGVLGSNSNLSGLPLQFFGQMGTGQLTFASEQMGNEISVISDFLDSLGGDGNLKYGNDQHQSSDTNNNNISTNAHTVNTTERFFLTAADPSDGKLEDRLTEVINAKYEAGFLKPYNFVNGYARLQKYMDTNMSASSRQRILNVMGTFRPAFRSVAQSLTDIDLILVEEAFERLLLDYDRVFSSMGVPACLWRRTGEIYKGNKGFAALVNVPMETLREGRLCIYELMAEESAVNYWEKYGNIAFDPGQKAVLTSCLLKSSDPDNTSVISCCFSFTIRRDKYNIPTVIAGNFLPVQLQ</sequence>
<dbReference type="PANTHER" id="PTHR31986">
    <property type="entry name" value="REGULATOR OF DRUG SENSITIVITY 2"/>
    <property type="match status" value="1"/>
</dbReference>
<gene>
    <name evidence="9" type="primary">ABSGL_14760.1 scaffold 14966</name>
</gene>
<dbReference type="EMBL" id="LT554985">
    <property type="protein sequence ID" value="SAM09086.1"/>
    <property type="molecule type" value="Genomic_DNA"/>
</dbReference>
<feature type="domain" description="ERT1/acuK family PAS" evidence="8">
    <location>
        <begin position="516"/>
        <end position="587"/>
    </location>
</feature>
<feature type="domain" description="Domain of unknown function at the cortex 1" evidence="7">
    <location>
        <begin position="15"/>
        <end position="206"/>
    </location>
</feature>
<keyword evidence="10" id="KW-1185">Reference proteome</keyword>
<keyword evidence="2" id="KW-0479">Metal-binding</keyword>
<feature type="compositionally biased region" description="Polar residues" evidence="6">
    <location>
        <begin position="224"/>
        <end position="245"/>
    </location>
</feature>
<accession>A0A163K9B7</accession>
<dbReference type="Pfam" id="PF08588">
    <property type="entry name" value="Duc1"/>
    <property type="match status" value="1"/>
</dbReference>
<evidence type="ECO:0000259" key="7">
    <source>
        <dbReference type="Pfam" id="PF08588"/>
    </source>
</evidence>
<dbReference type="AlphaFoldDB" id="A0A163K9B7"/>
<evidence type="ECO:0000256" key="2">
    <source>
        <dbReference type="ARBA" id="ARBA00022723"/>
    </source>
</evidence>
<evidence type="ECO:0000256" key="1">
    <source>
        <dbReference type="ARBA" id="ARBA00004123"/>
    </source>
</evidence>
<protein>
    <recommendedName>
        <fullName evidence="11">Zn(2)-C6 fungal-type domain-containing protein</fullName>
    </recommendedName>
</protein>
<keyword evidence="5" id="KW-0539">Nucleus</keyword>
<evidence type="ECO:0000256" key="6">
    <source>
        <dbReference type="SAM" id="MobiDB-lite"/>
    </source>
</evidence>
<name>A0A163K9B7_ABSGL</name>
<keyword evidence="3" id="KW-0805">Transcription regulation</keyword>